<organism evidence="3 4">
    <name type="scientific">Helianthus annuus</name>
    <name type="common">Common sunflower</name>
    <dbReference type="NCBI Taxonomy" id="4232"/>
    <lineage>
        <taxon>Eukaryota</taxon>
        <taxon>Viridiplantae</taxon>
        <taxon>Streptophyta</taxon>
        <taxon>Embryophyta</taxon>
        <taxon>Tracheophyta</taxon>
        <taxon>Spermatophyta</taxon>
        <taxon>Magnoliopsida</taxon>
        <taxon>eudicotyledons</taxon>
        <taxon>Gunneridae</taxon>
        <taxon>Pentapetalae</taxon>
        <taxon>asterids</taxon>
        <taxon>campanulids</taxon>
        <taxon>Asterales</taxon>
        <taxon>Asteraceae</taxon>
        <taxon>Asteroideae</taxon>
        <taxon>Heliantheae alliance</taxon>
        <taxon>Heliantheae</taxon>
        <taxon>Helianthus</taxon>
    </lineage>
</organism>
<dbReference type="EMBL" id="CM007900">
    <property type="protein sequence ID" value="OTG06892.1"/>
    <property type="molecule type" value="Genomic_DNA"/>
</dbReference>
<reference evidence="2" key="3">
    <citation type="submission" date="2020-06" db="EMBL/GenBank/DDBJ databases">
        <title>Helianthus annuus Genome sequencing and assembly Release 2.</title>
        <authorList>
            <person name="Gouzy J."/>
            <person name="Langlade N."/>
            <person name="Munos S."/>
        </authorList>
    </citation>
    <scope>NUCLEOTIDE SEQUENCE</scope>
    <source>
        <tissue evidence="2">Leaves</tissue>
    </source>
</reference>
<gene>
    <name evidence="3" type="ORF">HannXRQ_Chr11g0324301</name>
    <name evidence="2" type="ORF">HanXRQr2_Chr11g0470071</name>
</gene>
<evidence type="ECO:0000313" key="2">
    <source>
        <dbReference type="EMBL" id="KAF5780273.1"/>
    </source>
</evidence>
<reference evidence="2 4" key="1">
    <citation type="journal article" date="2017" name="Nature">
        <title>The sunflower genome provides insights into oil metabolism, flowering and Asterid evolution.</title>
        <authorList>
            <person name="Badouin H."/>
            <person name="Gouzy J."/>
            <person name="Grassa C.J."/>
            <person name="Murat F."/>
            <person name="Staton S.E."/>
            <person name="Cottret L."/>
            <person name="Lelandais-Briere C."/>
            <person name="Owens G.L."/>
            <person name="Carrere S."/>
            <person name="Mayjonade B."/>
            <person name="Legrand L."/>
            <person name="Gill N."/>
            <person name="Kane N.C."/>
            <person name="Bowers J.E."/>
            <person name="Hubner S."/>
            <person name="Bellec A."/>
            <person name="Berard A."/>
            <person name="Berges H."/>
            <person name="Blanchet N."/>
            <person name="Boniface M.C."/>
            <person name="Brunel D."/>
            <person name="Catrice O."/>
            <person name="Chaidir N."/>
            <person name="Claudel C."/>
            <person name="Donnadieu C."/>
            <person name="Faraut T."/>
            <person name="Fievet G."/>
            <person name="Helmstetter N."/>
            <person name="King M."/>
            <person name="Knapp S.J."/>
            <person name="Lai Z."/>
            <person name="Le Paslier M.C."/>
            <person name="Lippi Y."/>
            <person name="Lorenzon L."/>
            <person name="Mandel J.R."/>
            <person name="Marage G."/>
            <person name="Marchand G."/>
            <person name="Marquand E."/>
            <person name="Bret-Mestries E."/>
            <person name="Morien E."/>
            <person name="Nambeesan S."/>
            <person name="Nguyen T."/>
            <person name="Pegot-Espagnet P."/>
            <person name="Pouilly N."/>
            <person name="Raftis F."/>
            <person name="Sallet E."/>
            <person name="Schiex T."/>
            <person name="Thomas J."/>
            <person name="Vandecasteele C."/>
            <person name="Vares D."/>
            <person name="Vear F."/>
            <person name="Vautrin S."/>
            <person name="Crespi M."/>
            <person name="Mangin B."/>
            <person name="Burke J.M."/>
            <person name="Salse J."/>
            <person name="Munos S."/>
            <person name="Vincourt P."/>
            <person name="Rieseberg L.H."/>
            <person name="Langlade N.B."/>
        </authorList>
    </citation>
    <scope>NUCLEOTIDE SEQUENCE [LARGE SCALE GENOMIC DNA]</scope>
    <source>
        <strain evidence="4">cv. SF193</strain>
        <tissue evidence="2">Leaves</tissue>
    </source>
</reference>
<dbReference type="Proteomes" id="UP000215914">
    <property type="component" value="Chromosome 11"/>
</dbReference>
<evidence type="ECO:0000313" key="3">
    <source>
        <dbReference type="EMBL" id="OTG06892.1"/>
    </source>
</evidence>
<dbReference type="AlphaFoldDB" id="A0A251T8A2"/>
<dbReference type="EMBL" id="MNCJ02000326">
    <property type="protein sequence ID" value="KAF5780273.1"/>
    <property type="molecule type" value="Genomic_DNA"/>
</dbReference>
<keyword evidence="4" id="KW-1185">Reference proteome</keyword>
<accession>A0A251T8A2</accession>
<feature type="compositionally biased region" description="Polar residues" evidence="1">
    <location>
        <begin position="114"/>
        <end position="124"/>
    </location>
</feature>
<name>A0A251T8A2_HELAN</name>
<evidence type="ECO:0000313" key="4">
    <source>
        <dbReference type="Proteomes" id="UP000215914"/>
    </source>
</evidence>
<proteinExistence type="predicted"/>
<reference evidence="3" key="2">
    <citation type="submission" date="2017-02" db="EMBL/GenBank/DDBJ databases">
        <title>Sunflower complete genome.</title>
        <authorList>
            <person name="Langlade N."/>
            <person name="Munos S."/>
        </authorList>
    </citation>
    <scope>NUCLEOTIDE SEQUENCE [LARGE SCALE GENOMIC DNA]</scope>
    <source>
        <tissue evidence="3">Leaves</tissue>
    </source>
</reference>
<sequence>MCEIQSPMNSERDMDINKGKKPVIIKTAAAAASSSDKHCVFHKMPKCEEADAAFAQVRHPAHATGEDARSFTVTTRRGKRTIHHYVEDNRDALRARERARARASASAAGEGNNCRLSSETNIFA</sequence>
<dbReference type="Gramene" id="mRNA:HanXRQr2_Chr11g0470071">
    <property type="protein sequence ID" value="mRNA:HanXRQr2_Chr11g0470071"/>
    <property type="gene ID" value="HanXRQr2_Chr11g0470071"/>
</dbReference>
<feature type="region of interest" description="Disordered" evidence="1">
    <location>
        <begin position="103"/>
        <end position="124"/>
    </location>
</feature>
<evidence type="ECO:0000256" key="1">
    <source>
        <dbReference type="SAM" id="MobiDB-lite"/>
    </source>
</evidence>
<dbReference type="InParanoid" id="A0A251T8A2"/>
<protein>
    <submittedName>
        <fullName evidence="3">Uncharacterized protein</fullName>
    </submittedName>
</protein>